<sequence>MTTLNHLLSQGLQPRRAVFTPKHFPAKQLPTFFLTQELKMVRNIIASMQGHLFQTSSDQYSAVSVVVWKSILYLIPIPPFPQVIYHHKIPFPLQAVPHLFLQLLLTQAVNVFGAFLTFLVASA</sequence>
<reference evidence="2 3" key="1">
    <citation type="journal article" date="2023" name="Life. Sci Alliance">
        <title>Evolutionary insights into 3D genome organization and epigenetic landscape of Vigna mungo.</title>
        <authorList>
            <person name="Junaid A."/>
            <person name="Singh B."/>
            <person name="Bhatia S."/>
        </authorList>
    </citation>
    <scope>NUCLEOTIDE SEQUENCE [LARGE SCALE GENOMIC DNA]</scope>
    <source>
        <strain evidence="2">Urdbean</strain>
    </source>
</reference>
<accession>A0AAQ3RQ12</accession>
<evidence type="ECO:0000313" key="3">
    <source>
        <dbReference type="Proteomes" id="UP001374535"/>
    </source>
</evidence>
<evidence type="ECO:0000313" key="2">
    <source>
        <dbReference type="EMBL" id="WVZ02312.1"/>
    </source>
</evidence>
<keyword evidence="3" id="KW-1185">Reference proteome</keyword>
<name>A0AAQ3RQ12_VIGMU</name>
<proteinExistence type="predicted"/>
<gene>
    <name evidence="2" type="ORF">V8G54_023118</name>
</gene>
<dbReference type="EMBL" id="CP144694">
    <property type="protein sequence ID" value="WVZ02312.1"/>
    <property type="molecule type" value="Genomic_DNA"/>
</dbReference>
<evidence type="ECO:0000256" key="1">
    <source>
        <dbReference type="SAM" id="Phobius"/>
    </source>
</evidence>
<dbReference type="AlphaFoldDB" id="A0AAQ3RQ12"/>
<feature type="transmembrane region" description="Helical" evidence="1">
    <location>
        <begin position="99"/>
        <end position="121"/>
    </location>
</feature>
<organism evidence="2 3">
    <name type="scientific">Vigna mungo</name>
    <name type="common">Black gram</name>
    <name type="synonym">Phaseolus mungo</name>
    <dbReference type="NCBI Taxonomy" id="3915"/>
    <lineage>
        <taxon>Eukaryota</taxon>
        <taxon>Viridiplantae</taxon>
        <taxon>Streptophyta</taxon>
        <taxon>Embryophyta</taxon>
        <taxon>Tracheophyta</taxon>
        <taxon>Spermatophyta</taxon>
        <taxon>Magnoliopsida</taxon>
        <taxon>eudicotyledons</taxon>
        <taxon>Gunneridae</taxon>
        <taxon>Pentapetalae</taxon>
        <taxon>rosids</taxon>
        <taxon>fabids</taxon>
        <taxon>Fabales</taxon>
        <taxon>Fabaceae</taxon>
        <taxon>Papilionoideae</taxon>
        <taxon>50 kb inversion clade</taxon>
        <taxon>NPAAA clade</taxon>
        <taxon>indigoferoid/millettioid clade</taxon>
        <taxon>Phaseoleae</taxon>
        <taxon>Vigna</taxon>
    </lineage>
</organism>
<keyword evidence="1" id="KW-0472">Membrane</keyword>
<keyword evidence="1" id="KW-0812">Transmembrane</keyword>
<keyword evidence="1" id="KW-1133">Transmembrane helix</keyword>
<dbReference type="Proteomes" id="UP001374535">
    <property type="component" value="Chromosome 7"/>
</dbReference>
<protein>
    <submittedName>
        <fullName evidence="2">Uncharacterized protein</fullName>
    </submittedName>
</protein>